<gene>
    <name evidence="1" type="ORF">SHD_3565</name>
</gene>
<dbReference type="RefSeq" id="WP_023268459.1">
    <property type="nucleotide sequence ID" value="NZ_AXZL01000076.1"/>
</dbReference>
<dbReference type="Proteomes" id="UP000017548">
    <property type="component" value="Unassembled WGS sequence"/>
</dbReference>
<sequence length="270" mass="30950">MKVEEYPIKELANLKVTELPITDPLETKLRSILFCIENEIVFCSTEGDSRSERERLINEAGKNVTESINFLKKSFLTIDIIQFIIFNPITVEGGFSDSLLKVITEYKESDHMPILRDGIEAIVKSNEGNYYLTEDIKRNIQSNLIINQSKILDLLDFNKIMTFDLKSLLSDGISTVGGLLTPFLPLSTILEIYTYIKNKKTISNNHEILFTLSVMYLQKIITQNIGHEINKQCNICKLTSIEIDNINENEVNNFIFKSTEYFCPTIFVII</sequence>
<accession>A0ABP2YYB4</accession>
<organism evidence="1 2">
    <name type="scientific">Shewanella decolorationis S12</name>
    <dbReference type="NCBI Taxonomy" id="1353536"/>
    <lineage>
        <taxon>Bacteria</taxon>
        <taxon>Pseudomonadati</taxon>
        <taxon>Pseudomonadota</taxon>
        <taxon>Gammaproteobacteria</taxon>
        <taxon>Alteromonadales</taxon>
        <taxon>Shewanellaceae</taxon>
        <taxon>Shewanella</taxon>
    </lineage>
</organism>
<comment type="caution">
    <text evidence="1">The sequence shown here is derived from an EMBL/GenBank/DDBJ whole genome shotgun (WGS) entry which is preliminary data.</text>
</comment>
<dbReference type="EMBL" id="AXZL01000076">
    <property type="protein sequence ID" value="ESE39356.1"/>
    <property type="molecule type" value="Genomic_DNA"/>
</dbReference>
<reference evidence="1 2" key="1">
    <citation type="journal article" date="2013" name="Genome Announc.">
        <title>Draft Genome Sequence of Shewanella decolorationis S12, a Dye-Degrading Bacterium Isolated from a Wastewater Treatment Plant.</title>
        <authorList>
            <person name="Xu M."/>
            <person name="Fang Y."/>
            <person name="Liu J."/>
            <person name="Chen X."/>
            <person name="Sun G."/>
            <person name="Guo J."/>
            <person name="Hua Z."/>
            <person name="Tu Q."/>
            <person name="Wu L."/>
            <person name="Zhou J."/>
            <person name="Liu X."/>
        </authorList>
    </citation>
    <scope>NUCLEOTIDE SEQUENCE [LARGE SCALE GENOMIC DNA]</scope>
    <source>
        <strain evidence="1 2">S12</strain>
    </source>
</reference>
<evidence type="ECO:0000313" key="2">
    <source>
        <dbReference type="Proteomes" id="UP000017548"/>
    </source>
</evidence>
<protein>
    <submittedName>
        <fullName evidence="1">Uncharacterized protein</fullName>
    </submittedName>
</protein>
<name>A0ABP2YYB4_9GAMM</name>
<evidence type="ECO:0000313" key="1">
    <source>
        <dbReference type="EMBL" id="ESE39356.1"/>
    </source>
</evidence>
<proteinExistence type="predicted"/>
<keyword evidence="2" id="KW-1185">Reference proteome</keyword>